<organism evidence="5 6">
    <name type="scientific">Streptomyces fuscichromogenes</name>
    <dbReference type="NCBI Taxonomy" id="1324013"/>
    <lineage>
        <taxon>Bacteria</taxon>
        <taxon>Bacillati</taxon>
        <taxon>Actinomycetota</taxon>
        <taxon>Actinomycetes</taxon>
        <taxon>Kitasatosporales</taxon>
        <taxon>Streptomycetaceae</taxon>
        <taxon>Streptomyces</taxon>
    </lineage>
</organism>
<evidence type="ECO:0000313" key="5">
    <source>
        <dbReference type="EMBL" id="GGN17705.1"/>
    </source>
</evidence>
<sequence length="335" mass="35000">MTETHTPHAPAADSAAVLAVEAPVYDCRTVFAEELAALARQDERVVVVCNDSVGSSNLVAFREEFPDRLVNVGIAEQNMVGVGAGLANAGFVPFVSAAGPFLTGRALEQIKADCAYSGFRVILCGQSPGMAYGELGPTHHSVEDLSWLRAVADLTVVVPADRAQTRAALRWAYTHDGPSYLRVPRFKVPDVTPPDAPFEFGRAQVLRDGADVTLVAVGTLVSRALTAADRLAAEGISARVLNVPFVDPLDRAAILRAAEETRGLVVAEEATLSGGLGAAVASLTGQHHPVPLRLLGVTGFAPTGSPEGLLEHFGLTADGVHRAAREVLGLTSSAS</sequence>
<dbReference type="RefSeq" id="WP_229713295.1">
    <property type="nucleotide sequence ID" value="NZ_BMML01000010.1"/>
</dbReference>
<comment type="caution">
    <text evidence="5">The sequence shown here is derived from an EMBL/GenBank/DDBJ whole genome shotgun (WGS) entry which is preliminary data.</text>
</comment>
<dbReference type="FunFam" id="3.40.50.970:FF:000129">
    <property type="entry name" value="Transketolase"/>
    <property type="match status" value="1"/>
</dbReference>
<dbReference type="InterPro" id="IPR009014">
    <property type="entry name" value="Transketo_C/PFOR_II"/>
</dbReference>
<dbReference type="EMBL" id="BMML01000010">
    <property type="protein sequence ID" value="GGN17705.1"/>
    <property type="molecule type" value="Genomic_DNA"/>
</dbReference>
<evidence type="ECO:0000256" key="1">
    <source>
        <dbReference type="ARBA" id="ARBA00001964"/>
    </source>
</evidence>
<dbReference type="Gene3D" id="3.40.50.920">
    <property type="match status" value="1"/>
</dbReference>
<dbReference type="InterPro" id="IPR029061">
    <property type="entry name" value="THDP-binding"/>
</dbReference>
<proteinExistence type="inferred from homology"/>
<dbReference type="SUPFAM" id="SSF52922">
    <property type="entry name" value="TK C-terminal domain-like"/>
    <property type="match status" value="1"/>
</dbReference>
<dbReference type="Proteomes" id="UP000653411">
    <property type="component" value="Unassembled WGS sequence"/>
</dbReference>
<protein>
    <submittedName>
        <fullName evidence="5">Transketolase</fullName>
    </submittedName>
</protein>
<evidence type="ECO:0000259" key="4">
    <source>
        <dbReference type="SMART" id="SM00861"/>
    </source>
</evidence>
<evidence type="ECO:0000256" key="2">
    <source>
        <dbReference type="ARBA" id="ARBA00007131"/>
    </source>
</evidence>
<dbReference type="Pfam" id="PF02779">
    <property type="entry name" value="Transket_pyr"/>
    <property type="match status" value="1"/>
</dbReference>
<dbReference type="CDD" id="cd07033">
    <property type="entry name" value="TPP_PYR_DXS_TK_like"/>
    <property type="match status" value="1"/>
</dbReference>
<keyword evidence="6" id="KW-1185">Reference proteome</keyword>
<keyword evidence="3" id="KW-0786">Thiamine pyrophosphate</keyword>
<dbReference type="Gene3D" id="3.40.50.970">
    <property type="match status" value="1"/>
</dbReference>
<evidence type="ECO:0000256" key="3">
    <source>
        <dbReference type="ARBA" id="ARBA00023052"/>
    </source>
</evidence>
<dbReference type="InterPro" id="IPR051157">
    <property type="entry name" value="PDH/Transketolase"/>
</dbReference>
<name>A0A917XFC5_9ACTN</name>
<dbReference type="InterPro" id="IPR005475">
    <property type="entry name" value="Transketolase-like_Pyr-bd"/>
</dbReference>
<reference evidence="5" key="1">
    <citation type="journal article" date="2014" name="Int. J. Syst. Evol. Microbiol.">
        <title>Complete genome sequence of Corynebacterium casei LMG S-19264T (=DSM 44701T), isolated from a smear-ripened cheese.</title>
        <authorList>
            <consortium name="US DOE Joint Genome Institute (JGI-PGF)"/>
            <person name="Walter F."/>
            <person name="Albersmeier A."/>
            <person name="Kalinowski J."/>
            <person name="Ruckert C."/>
        </authorList>
    </citation>
    <scope>NUCLEOTIDE SEQUENCE</scope>
    <source>
        <strain evidence="5">CGMCC 4.7110</strain>
    </source>
</reference>
<dbReference type="GO" id="GO:0000287">
    <property type="term" value="F:magnesium ion binding"/>
    <property type="evidence" value="ECO:0007669"/>
    <property type="project" value="UniProtKB-ARBA"/>
</dbReference>
<accession>A0A917XFC5</accession>
<dbReference type="AlphaFoldDB" id="A0A917XFC5"/>
<dbReference type="PANTHER" id="PTHR43825:SF1">
    <property type="entry name" value="TRANSKETOLASE-LIKE PYRIMIDINE-BINDING DOMAIN-CONTAINING PROTEIN"/>
    <property type="match status" value="1"/>
</dbReference>
<comment type="similarity">
    <text evidence="2">Belongs to the transketolase family.</text>
</comment>
<comment type="cofactor">
    <cofactor evidence="1">
        <name>thiamine diphosphate</name>
        <dbReference type="ChEBI" id="CHEBI:58937"/>
    </cofactor>
</comment>
<dbReference type="PANTHER" id="PTHR43825">
    <property type="entry name" value="PYRUVATE DEHYDROGENASE E1 COMPONENT"/>
    <property type="match status" value="1"/>
</dbReference>
<feature type="domain" description="Transketolase-like pyrimidine-binding" evidence="4">
    <location>
        <begin position="25"/>
        <end position="190"/>
    </location>
</feature>
<reference evidence="5" key="2">
    <citation type="submission" date="2020-09" db="EMBL/GenBank/DDBJ databases">
        <authorList>
            <person name="Sun Q."/>
            <person name="Zhou Y."/>
        </authorList>
    </citation>
    <scope>NUCLEOTIDE SEQUENCE</scope>
    <source>
        <strain evidence="5">CGMCC 4.7110</strain>
    </source>
</reference>
<dbReference type="InterPro" id="IPR033248">
    <property type="entry name" value="Transketolase_C"/>
</dbReference>
<dbReference type="SUPFAM" id="SSF52518">
    <property type="entry name" value="Thiamin diphosphate-binding fold (THDP-binding)"/>
    <property type="match status" value="1"/>
</dbReference>
<dbReference type="SMART" id="SM00861">
    <property type="entry name" value="Transket_pyr"/>
    <property type="match status" value="1"/>
</dbReference>
<gene>
    <name evidence="5" type="primary">tkt</name>
    <name evidence="5" type="ORF">GCM10011578_046730</name>
</gene>
<evidence type="ECO:0000313" key="6">
    <source>
        <dbReference type="Proteomes" id="UP000653411"/>
    </source>
</evidence>
<dbReference type="Pfam" id="PF02780">
    <property type="entry name" value="Transketolase_C"/>
    <property type="match status" value="1"/>
</dbReference>